<dbReference type="GO" id="GO:0016020">
    <property type="term" value="C:membrane"/>
    <property type="evidence" value="ECO:0007669"/>
    <property type="project" value="TreeGrafter"/>
</dbReference>
<dbReference type="PANTHER" id="PTHR11782">
    <property type="entry name" value="ADENOSINE/GUANOSINE DIPHOSPHATASE"/>
    <property type="match status" value="1"/>
</dbReference>
<dbReference type="GO" id="GO:0009134">
    <property type="term" value="P:nucleoside diphosphate catabolic process"/>
    <property type="evidence" value="ECO:0007669"/>
    <property type="project" value="TreeGrafter"/>
</dbReference>
<reference evidence="4" key="1">
    <citation type="submission" date="2018-02" db="EMBL/GenBank/DDBJ databases">
        <title>Rhizophora mucronata_Transcriptome.</title>
        <authorList>
            <person name="Meera S.P."/>
            <person name="Sreeshan A."/>
            <person name="Augustine A."/>
        </authorList>
    </citation>
    <scope>NUCLEOTIDE SEQUENCE</scope>
    <source>
        <tissue evidence="4">Leaf</tissue>
    </source>
</reference>
<dbReference type="PANTHER" id="PTHR11782:SF92">
    <property type="entry name" value="APYRASE 7"/>
    <property type="match status" value="1"/>
</dbReference>
<dbReference type="InterPro" id="IPR000407">
    <property type="entry name" value="GDA1_CD39_NTPase"/>
</dbReference>
<name>A0A2P2IHT7_RHIMU</name>
<evidence type="ECO:0000313" key="4">
    <source>
        <dbReference type="EMBL" id="MBW80790.1"/>
    </source>
</evidence>
<comment type="similarity">
    <text evidence="1">Belongs to the GDA1/CD39 NTPase family.</text>
</comment>
<feature type="transmembrane region" description="Helical" evidence="3">
    <location>
        <begin position="233"/>
        <end position="254"/>
    </location>
</feature>
<keyword evidence="2" id="KW-0378">Hydrolase</keyword>
<dbReference type="EMBL" id="GGEC01000307">
    <property type="protein sequence ID" value="MBW80790.1"/>
    <property type="molecule type" value="Transcribed_RNA"/>
</dbReference>
<keyword evidence="3" id="KW-1133">Transmembrane helix</keyword>
<dbReference type="GO" id="GO:0017110">
    <property type="term" value="F:nucleoside diphosphate phosphatase activity"/>
    <property type="evidence" value="ECO:0007669"/>
    <property type="project" value="TreeGrafter"/>
</dbReference>
<evidence type="ECO:0000256" key="2">
    <source>
        <dbReference type="ARBA" id="ARBA00022801"/>
    </source>
</evidence>
<dbReference type="Gene3D" id="3.30.420.150">
    <property type="entry name" value="Exopolyphosphatase. Domain 2"/>
    <property type="match status" value="1"/>
</dbReference>
<sequence length="283" mass="31688">MLIHVHFDRERSGSDGRPLKLRHPCLSPDFVQNYSRYACNEPNTSNHKNLNSQVYGSQNIDLVGDLNWEQCKRIATAVAINSSNLDLVQPKLGTGCKSSLNSSGSSKILDFPDDICLNGHFHALSGFFAVYNMLNLNPGANLTKIWEKGRELCSNSWADTGSIPRNWNDIGWYCFRVPYMVSLIEDGLCLGNKEILFGPGDITWTLGASLVEGQYLWLSTAKTNLSSHKNMKAIYSSIFVFLLLLCLSFIVYCSQIKLPMLGRRLLPNGPSKPSYTSLKRMPR</sequence>
<keyword evidence="3" id="KW-0812">Transmembrane</keyword>
<organism evidence="4">
    <name type="scientific">Rhizophora mucronata</name>
    <name type="common">Asiatic mangrove</name>
    <dbReference type="NCBI Taxonomy" id="61149"/>
    <lineage>
        <taxon>Eukaryota</taxon>
        <taxon>Viridiplantae</taxon>
        <taxon>Streptophyta</taxon>
        <taxon>Embryophyta</taxon>
        <taxon>Tracheophyta</taxon>
        <taxon>Spermatophyta</taxon>
        <taxon>Magnoliopsida</taxon>
        <taxon>eudicotyledons</taxon>
        <taxon>Gunneridae</taxon>
        <taxon>Pentapetalae</taxon>
        <taxon>rosids</taxon>
        <taxon>fabids</taxon>
        <taxon>Malpighiales</taxon>
        <taxon>Rhizophoraceae</taxon>
        <taxon>Rhizophora</taxon>
    </lineage>
</organism>
<proteinExistence type="inferred from homology"/>
<protein>
    <submittedName>
        <fullName evidence="4">Uncharacterized protein MANES_14G063500</fullName>
    </submittedName>
</protein>
<dbReference type="AlphaFoldDB" id="A0A2P2IHT7"/>
<accession>A0A2P2IHT7</accession>
<keyword evidence="3" id="KW-0472">Membrane</keyword>
<evidence type="ECO:0000256" key="3">
    <source>
        <dbReference type="SAM" id="Phobius"/>
    </source>
</evidence>
<evidence type="ECO:0000256" key="1">
    <source>
        <dbReference type="ARBA" id="ARBA00009283"/>
    </source>
</evidence>